<dbReference type="SMART" id="SM00329">
    <property type="entry name" value="BPI2"/>
    <property type="match status" value="1"/>
</dbReference>
<dbReference type="Gene3D" id="3.15.20.10">
    <property type="entry name" value="Bactericidal permeability-increasing protein, domain 2"/>
    <property type="match status" value="1"/>
</dbReference>
<feature type="domain" description="Lipid-binding serum glycoprotein C-terminal" evidence="1">
    <location>
        <begin position="165"/>
        <end position="357"/>
    </location>
</feature>
<accession>A0A851FKL5</accession>
<comment type="caution">
    <text evidence="2">The sequence shown here is derived from an EMBL/GenBank/DDBJ whole genome shotgun (WGS) entry which is preliminary data.</text>
</comment>
<dbReference type="Pfam" id="PF01273">
    <property type="entry name" value="LBP_BPI_CETP"/>
    <property type="match status" value="1"/>
</dbReference>
<sequence length="357" mass="39149">PSSGLFMAVLVQATITGKSFIRGNIEFTLTANLTARGRLRQDAKGSPRFSPRNCHISIVSVTSSLPSRMRPKVVSKVLHSNLQKVLLALLCPAVDVVFNLVNAKFVTVTSEIPLGTAGTLQYALLRPPLTSERFIELDLKTILHQMEGKKVDFPMDQLSLVSLPPKMDAVTQLILSAGLLSAGLSVLQENFDLEISNNMVLGLPPLVTTTLRVLIPEISRVLPPSRPVVIDMRATKAPVVTITSDKSFVQLFSTAEFRVAPSDSTPESLFVLDVQSNLEAEFDVSEEKLRLSLTLRRCGVMGHSQAHLPLSVFQELPLKRVLADIIHVSYVPWINRVLRAGIPLPNLLGITYHQANI</sequence>
<dbReference type="PANTHER" id="PTHR46019:SF2">
    <property type="entry name" value="BPI FOLD-CONTAINING FAMILY B MEMBER 6"/>
    <property type="match status" value="1"/>
</dbReference>
<dbReference type="Proteomes" id="UP000633448">
    <property type="component" value="Unassembled WGS sequence"/>
</dbReference>
<keyword evidence="3" id="KW-1185">Reference proteome</keyword>
<dbReference type="InterPro" id="IPR017942">
    <property type="entry name" value="Lipid-bd_serum_glycop_N"/>
</dbReference>
<dbReference type="Pfam" id="PF02886">
    <property type="entry name" value="LBP_BPI_CETP_C"/>
    <property type="match status" value="1"/>
</dbReference>
<dbReference type="EMBL" id="WEKX01019399">
    <property type="protein sequence ID" value="NWI93548.1"/>
    <property type="molecule type" value="Genomic_DNA"/>
</dbReference>
<reference evidence="2" key="1">
    <citation type="submission" date="2019-10" db="EMBL/GenBank/DDBJ databases">
        <title>Bird 10,000 Genomes (B10K) Project - Family phase.</title>
        <authorList>
            <person name="Zhang G."/>
        </authorList>
    </citation>
    <scope>NUCLEOTIDE SEQUENCE</scope>
    <source>
        <strain evidence="2">B10K-DU-002-53</strain>
        <tissue evidence="2">Muscle</tissue>
    </source>
</reference>
<evidence type="ECO:0000313" key="2">
    <source>
        <dbReference type="EMBL" id="NWI93548.1"/>
    </source>
</evidence>
<dbReference type="OrthoDB" id="9623596at2759"/>
<dbReference type="InterPro" id="IPR017943">
    <property type="entry name" value="Bactericidal_perm-incr_a/b_dom"/>
</dbReference>
<evidence type="ECO:0000313" key="3">
    <source>
        <dbReference type="Proteomes" id="UP000633448"/>
    </source>
</evidence>
<feature type="non-terminal residue" evidence="2">
    <location>
        <position position="357"/>
    </location>
</feature>
<dbReference type="GO" id="GO:0008289">
    <property type="term" value="F:lipid binding"/>
    <property type="evidence" value="ECO:0007669"/>
    <property type="project" value="InterPro"/>
</dbReference>
<proteinExistence type="predicted"/>
<dbReference type="PANTHER" id="PTHR46019">
    <property type="entry name" value="BPI FOLD-CONTAINING FAMILY B MEMBER 4-RELATED"/>
    <property type="match status" value="1"/>
</dbReference>
<name>A0A851FKL5_PITSO</name>
<dbReference type="SUPFAM" id="SSF55394">
    <property type="entry name" value="Bactericidal permeability-increasing protein, BPI"/>
    <property type="match status" value="2"/>
</dbReference>
<dbReference type="InterPro" id="IPR001124">
    <property type="entry name" value="Lipid-bd_serum_glycop_C"/>
</dbReference>
<dbReference type="AlphaFoldDB" id="A0A851FKL5"/>
<organism evidence="2 3">
    <name type="scientific">Pitta sordida</name>
    <name type="common">Hooded pitta</name>
    <dbReference type="NCBI Taxonomy" id="9163"/>
    <lineage>
        <taxon>Eukaryota</taxon>
        <taxon>Metazoa</taxon>
        <taxon>Chordata</taxon>
        <taxon>Craniata</taxon>
        <taxon>Vertebrata</taxon>
        <taxon>Euteleostomi</taxon>
        <taxon>Archelosauria</taxon>
        <taxon>Archosauria</taxon>
        <taxon>Dinosauria</taxon>
        <taxon>Saurischia</taxon>
        <taxon>Theropoda</taxon>
        <taxon>Coelurosauria</taxon>
        <taxon>Aves</taxon>
        <taxon>Neognathae</taxon>
        <taxon>Neoaves</taxon>
        <taxon>Telluraves</taxon>
        <taxon>Australaves</taxon>
        <taxon>Passeriformes</taxon>
        <taxon>Pittidae</taxon>
        <taxon>Pitta</taxon>
    </lineage>
</organism>
<evidence type="ECO:0000259" key="1">
    <source>
        <dbReference type="SMART" id="SM00329"/>
    </source>
</evidence>
<protein>
    <submittedName>
        <fullName evidence="2">BPIB6 protein</fullName>
    </submittedName>
</protein>
<gene>
    <name evidence="2" type="primary">Bpifb6</name>
    <name evidence="2" type="ORF">PITSOR_R13592</name>
</gene>
<feature type="non-terminal residue" evidence="2">
    <location>
        <position position="1"/>
    </location>
</feature>
<dbReference type="InterPro" id="IPR051660">
    <property type="entry name" value="BPI_fold-BPI/LBP"/>
</dbReference>